<evidence type="ECO:0000313" key="3">
    <source>
        <dbReference type="Proteomes" id="UP000279259"/>
    </source>
</evidence>
<feature type="compositionally biased region" description="Pro residues" evidence="1">
    <location>
        <begin position="1"/>
        <end position="11"/>
    </location>
</feature>
<proteinExistence type="predicted"/>
<reference evidence="2 3" key="1">
    <citation type="submission" date="2018-11" db="EMBL/GenBank/DDBJ databases">
        <title>Genome sequence of Saitozyma podzolica DSM 27192.</title>
        <authorList>
            <person name="Aliyu H."/>
            <person name="Gorte O."/>
            <person name="Ochsenreither K."/>
        </authorList>
    </citation>
    <scope>NUCLEOTIDE SEQUENCE [LARGE SCALE GENOMIC DNA]</scope>
    <source>
        <strain evidence="2 3">DSM 27192</strain>
    </source>
</reference>
<feature type="region of interest" description="Disordered" evidence="1">
    <location>
        <begin position="1"/>
        <end position="120"/>
    </location>
</feature>
<evidence type="ECO:0000256" key="1">
    <source>
        <dbReference type="SAM" id="MobiDB-lite"/>
    </source>
</evidence>
<accession>A0A427YTP0</accession>
<dbReference type="Proteomes" id="UP000279259">
    <property type="component" value="Unassembled WGS sequence"/>
</dbReference>
<protein>
    <submittedName>
        <fullName evidence="2">Uncharacterized protein</fullName>
    </submittedName>
</protein>
<keyword evidence="3" id="KW-1185">Reference proteome</keyword>
<dbReference type="EMBL" id="RSCD01000002">
    <property type="protein sequence ID" value="RSH94361.1"/>
    <property type="molecule type" value="Genomic_DNA"/>
</dbReference>
<sequence>MNHPDPSPLPSLSPSSSSSLRSLPSTRSGSDVQHPVHDSGTASIVPPALPPRPRSRRVSVPPLVPEQSRPRGAVAGASPPSLPLGHHHHLPPPMQLSQPHLRKRSGLDHPVPASGTRKRV</sequence>
<gene>
    <name evidence="2" type="ORF">EHS25_004164</name>
</gene>
<dbReference type="AlphaFoldDB" id="A0A427YTP0"/>
<name>A0A427YTP0_9TREE</name>
<comment type="caution">
    <text evidence="2">The sequence shown here is derived from an EMBL/GenBank/DDBJ whole genome shotgun (WGS) entry which is preliminary data.</text>
</comment>
<feature type="compositionally biased region" description="Low complexity" evidence="1">
    <location>
        <begin position="12"/>
        <end position="30"/>
    </location>
</feature>
<organism evidence="2 3">
    <name type="scientific">Saitozyma podzolica</name>
    <dbReference type="NCBI Taxonomy" id="1890683"/>
    <lineage>
        <taxon>Eukaryota</taxon>
        <taxon>Fungi</taxon>
        <taxon>Dikarya</taxon>
        <taxon>Basidiomycota</taxon>
        <taxon>Agaricomycotina</taxon>
        <taxon>Tremellomycetes</taxon>
        <taxon>Tremellales</taxon>
        <taxon>Trimorphomycetaceae</taxon>
        <taxon>Saitozyma</taxon>
    </lineage>
</organism>
<evidence type="ECO:0000313" key="2">
    <source>
        <dbReference type="EMBL" id="RSH94361.1"/>
    </source>
</evidence>